<gene>
    <name evidence="4" type="ORF">FSW04_00100</name>
</gene>
<dbReference type="GO" id="GO:0004016">
    <property type="term" value="F:adenylate cyclase activity"/>
    <property type="evidence" value="ECO:0007669"/>
    <property type="project" value="TreeGrafter"/>
</dbReference>
<dbReference type="InterPro" id="IPR027417">
    <property type="entry name" value="P-loop_NTPase"/>
</dbReference>
<dbReference type="Proteomes" id="UP000321805">
    <property type="component" value="Chromosome"/>
</dbReference>
<dbReference type="Pfam" id="PF13191">
    <property type="entry name" value="AAA_16"/>
    <property type="match status" value="1"/>
</dbReference>
<dbReference type="Pfam" id="PF00196">
    <property type="entry name" value="GerE"/>
    <property type="match status" value="1"/>
</dbReference>
<reference evidence="4 5" key="1">
    <citation type="journal article" date="2018" name="J. Microbiol.">
        <title>Baekduia soli gen. nov., sp. nov., a novel bacterium isolated from the soil of Baekdu Mountain and proposal of a novel family name, Baekduiaceae fam. nov.</title>
        <authorList>
            <person name="An D.S."/>
            <person name="Siddiqi M.Z."/>
            <person name="Kim K.H."/>
            <person name="Yu H.S."/>
            <person name="Im W.T."/>
        </authorList>
    </citation>
    <scope>NUCLEOTIDE SEQUENCE [LARGE SCALE GENOMIC DNA]</scope>
    <source>
        <strain evidence="4 5">BR7-21</strain>
    </source>
</reference>
<keyword evidence="1" id="KW-0547">Nucleotide-binding</keyword>
<dbReference type="PANTHER" id="PTHR16305:SF35">
    <property type="entry name" value="TRANSCRIPTIONAL ACTIVATOR DOMAIN"/>
    <property type="match status" value="1"/>
</dbReference>
<dbReference type="CDD" id="cd06170">
    <property type="entry name" value="LuxR_C_like"/>
    <property type="match status" value="1"/>
</dbReference>
<organism evidence="4 5">
    <name type="scientific">Baekduia soli</name>
    <dbReference type="NCBI Taxonomy" id="496014"/>
    <lineage>
        <taxon>Bacteria</taxon>
        <taxon>Bacillati</taxon>
        <taxon>Actinomycetota</taxon>
        <taxon>Thermoleophilia</taxon>
        <taxon>Solirubrobacterales</taxon>
        <taxon>Baekduiaceae</taxon>
        <taxon>Baekduia</taxon>
    </lineage>
</organism>
<dbReference type="AlphaFoldDB" id="A0A5B8TZH1"/>
<dbReference type="InterPro" id="IPR041664">
    <property type="entry name" value="AAA_16"/>
</dbReference>
<accession>A0A5B8TZH1</accession>
<dbReference type="InterPro" id="IPR011990">
    <property type="entry name" value="TPR-like_helical_dom_sf"/>
</dbReference>
<dbReference type="OrthoDB" id="5476461at2"/>
<dbReference type="PANTHER" id="PTHR16305">
    <property type="entry name" value="TESTICULAR SOLUBLE ADENYLYL CYCLASE"/>
    <property type="match status" value="1"/>
</dbReference>
<dbReference type="SUPFAM" id="SSF46894">
    <property type="entry name" value="C-terminal effector domain of the bipartite response regulators"/>
    <property type="match status" value="1"/>
</dbReference>
<protein>
    <submittedName>
        <fullName evidence="4">AAA family ATPase</fullName>
    </submittedName>
</protein>
<dbReference type="PROSITE" id="PS50043">
    <property type="entry name" value="HTH_LUXR_2"/>
    <property type="match status" value="1"/>
</dbReference>
<dbReference type="SUPFAM" id="SSF48452">
    <property type="entry name" value="TPR-like"/>
    <property type="match status" value="1"/>
</dbReference>
<sequence length="989" mass="104692">MGPSPRPGRGWILGGVNAPTTSSPSLVGRGEDLAALRAAFEQARGGEVVTVVVAGDAGIGKTRLVQELAGWAHVQGARVLTGSCIDVGDATLPYGAIMDALRAVPAEAFEELGVALRRALATVVPEAAPDDEPHQGGQTALFGAVLRLLEQLGREAPLVLVLEDVHWADGSTEALVRFLAGGLRETAVLLVLTHRTDELQRDHPVRRFLAELGREARVSTRVLAPLTREETAGQLAGLAGGPVDGDTLDAIHVRSEGNPFFSGELLSVSVREGVVPATLRDTLVARLDRLPDPAQRVVRVAAACGRDADHDLLAGACALDDDTLDDALRACLAGHVLEVDPLRDAYRFRHGLLHEVAAAELLPGERVRLHARIADLLEARPLLPGTPGAHQLAEVAHHRLRAQDREAALVAALRAACAAEEVHALAEAGLNYDAALELWELVSDPEGLTGVDLPFLLERAAECRWLGFGDADISTRLRERALAELGEHASRLRRAEYLSRLATTSCYVNLSAQMPLHEEALSLLDDTPSLAAARVRGRYASVLMLTNQFGPAEREAVEAAAIARAVAARSEEADALITQAVCRSSAGDLDTALALLDRARPSASEAGDLRVLQRFYTNSTHILSGFGRYEDAVAVAREGLGVHARAGLDRHGSSGVQENGAAALRALGRLDEALELLGDDPGPVTKDTVCLHCGRAAVALQRGDLDAAADRLARIRAIDELEALVLVPVCTQQADVALWREDLPGALEAVRTGEAALVDGERLDAAPLLAMAVRVQADGVAAGVLDPDAARAEADRLLERLTRCAGIGERPLPLPDQLLLVAAAERSRLDPTPAPARWRSAVAGWQALGHPYEAGYARWRLAEALAGARGARGELEETLRAAHAGAVALGAARLAAATGRLARRTRVTLPGQRAEDVAFPELTPREREVLGLIADGRTNRQIAETLFISEKTASVHVSNILSKLGAANRGEAAAQAHRAGFDAEAATVR</sequence>
<keyword evidence="2" id="KW-0067">ATP-binding</keyword>
<keyword evidence="5" id="KW-1185">Reference proteome</keyword>
<dbReference type="Gene3D" id="3.40.50.300">
    <property type="entry name" value="P-loop containing nucleotide triphosphate hydrolases"/>
    <property type="match status" value="1"/>
</dbReference>
<evidence type="ECO:0000313" key="4">
    <source>
        <dbReference type="EMBL" id="QEC46120.1"/>
    </source>
</evidence>
<dbReference type="EMBL" id="CP042430">
    <property type="protein sequence ID" value="QEC46120.1"/>
    <property type="molecule type" value="Genomic_DNA"/>
</dbReference>
<dbReference type="InterPro" id="IPR000792">
    <property type="entry name" value="Tscrpt_reg_LuxR_C"/>
</dbReference>
<evidence type="ECO:0000259" key="3">
    <source>
        <dbReference type="PROSITE" id="PS50043"/>
    </source>
</evidence>
<name>A0A5B8TZH1_9ACTN</name>
<dbReference type="Gene3D" id="1.25.40.10">
    <property type="entry name" value="Tetratricopeptide repeat domain"/>
    <property type="match status" value="1"/>
</dbReference>
<dbReference type="PRINTS" id="PR00038">
    <property type="entry name" value="HTHLUXR"/>
</dbReference>
<dbReference type="InterPro" id="IPR016032">
    <property type="entry name" value="Sig_transdc_resp-reg_C-effctor"/>
</dbReference>
<dbReference type="Gene3D" id="1.10.10.10">
    <property type="entry name" value="Winged helix-like DNA-binding domain superfamily/Winged helix DNA-binding domain"/>
    <property type="match status" value="1"/>
</dbReference>
<evidence type="ECO:0000256" key="2">
    <source>
        <dbReference type="ARBA" id="ARBA00022840"/>
    </source>
</evidence>
<evidence type="ECO:0000256" key="1">
    <source>
        <dbReference type="ARBA" id="ARBA00022741"/>
    </source>
</evidence>
<evidence type="ECO:0000313" key="5">
    <source>
        <dbReference type="Proteomes" id="UP000321805"/>
    </source>
</evidence>
<dbReference type="SMART" id="SM00421">
    <property type="entry name" value="HTH_LUXR"/>
    <property type="match status" value="1"/>
</dbReference>
<feature type="domain" description="HTH luxR-type" evidence="3">
    <location>
        <begin position="915"/>
        <end position="980"/>
    </location>
</feature>
<dbReference type="GO" id="GO:0003677">
    <property type="term" value="F:DNA binding"/>
    <property type="evidence" value="ECO:0007669"/>
    <property type="project" value="InterPro"/>
</dbReference>
<dbReference type="GO" id="GO:0005524">
    <property type="term" value="F:ATP binding"/>
    <property type="evidence" value="ECO:0007669"/>
    <property type="project" value="UniProtKB-KW"/>
</dbReference>
<proteinExistence type="predicted"/>
<dbReference type="KEGG" id="bsol:FSW04_00100"/>
<dbReference type="InterPro" id="IPR036388">
    <property type="entry name" value="WH-like_DNA-bd_sf"/>
</dbReference>
<dbReference type="GO" id="GO:0005737">
    <property type="term" value="C:cytoplasm"/>
    <property type="evidence" value="ECO:0007669"/>
    <property type="project" value="TreeGrafter"/>
</dbReference>
<dbReference type="GO" id="GO:0006355">
    <property type="term" value="P:regulation of DNA-templated transcription"/>
    <property type="evidence" value="ECO:0007669"/>
    <property type="project" value="InterPro"/>
</dbReference>
<dbReference type="SUPFAM" id="SSF52540">
    <property type="entry name" value="P-loop containing nucleoside triphosphate hydrolases"/>
    <property type="match status" value="1"/>
</dbReference>